<evidence type="ECO:0000256" key="2">
    <source>
        <dbReference type="ARBA" id="ARBA00022777"/>
    </source>
</evidence>
<dbReference type="CDD" id="cd01948">
    <property type="entry name" value="EAL"/>
    <property type="match status" value="1"/>
</dbReference>
<dbReference type="InterPro" id="IPR001789">
    <property type="entry name" value="Sig_transdc_resp-reg_receiver"/>
</dbReference>
<keyword evidence="2" id="KW-0418">Kinase</keyword>
<dbReference type="PROSITE" id="PS50887">
    <property type="entry name" value="GGDEF"/>
    <property type="match status" value="1"/>
</dbReference>
<dbReference type="NCBIfam" id="TIGR00254">
    <property type="entry name" value="GGDEF"/>
    <property type="match status" value="1"/>
</dbReference>
<dbReference type="AlphaFoldDB" id="S9ZAI6"/>
<dbReference type="SUPFAM" id="SSF55073">
    <property type="entry name" value="Nucleotide cyclase"/>
    <property type="match status" value="1"/>
</dbReference>
<dbReference type="InterPro" id="IPR001633">
    <property type="entry name" value="EAL_dom"/>
</dbReference>
<keyword evidence="8" id="KW-1185">Reference proteome</keyword>
<reference evidence="7 8" key="1">
    <citation type="submission" date="2013-06" db="EMBL/GenBank/DDBJ databases">
        <title>Draft genome sequence of Thauera terpenica.</title>
        <authorList>
            <person name="Liu B."/>
            <person name="Frostegard A.H."/>
            <person name="Shapleigh J.P."/>
        </authorList>
    </citation>
    <scope>NUCLEOTIDE SEQUENCE [LARGE SCALE GENOMIC DNA]</scope>
    <source>
        <strain evidence="7 8">58Eu</strain>
    </source>
</reference>
<evidence type="ECO:0000313" key="8">
    <source>
        <dbReference type="Proteomes" id="UP000015455"/>
    </source>
</evidence>
<dbReference type="Gene3D" id="3.30.450.40">
    <property type="match status" value="1"/>
</dbReference>
<feature type="domain" description="GGDEF" evidence="6">
    <location>
        <begin position="334"/>
        <end position="467"/>
    </location>
</feature>
<dbReference type="CDD" id="cd17535">
    <property type="entry name" value="REC_NarL-like"/>
    <property type="match status" value="1"/>
</dbReference>
<dbReference type="Gene3D" id="3.40.50.2300">
    <property type="match status" value="1"/>
</dbReference>
<sequence>MVAMRIVIVEDSALVRDNLLALLAGHPSLAVIGTAAGEDEAYQLITRTRPDTVLLDLALSPGSGMSLLRKLRATAGLAPRVVILSNQPADPYKALCRDGGADAFFDKCGELSGLLAQLASWMPPLPPNELERLNRLTRLQVLDTPAEESFDAIARIAAAITQAPIGLISLVDADRQWFKARVGLEASETSRSVSFCAHALLTYDLLEIEDATQDPRFADSPLVRGAPGVRFYAGMPLVMPGGEVIGALCVIDHHPRQLDDGQRQALRVLARSVIVELELRERVHQLEREVSRRQDAEARVMRMATRDALTSLPNRAALMDRLHQGIRAAQRTGTQLGVLFLDLDRFKWINDTLGHDVGDAMLQEMAQRLNATVRDSDTVARLGGDEFAVVLPALRRAEDAEVIAAKIITAVLQPLTLRGRTLHVGGSIGVAVFPQQGHNEDSLLRHADLAMYHAKESGGNQYQVFSEHMNVRAMERMTLESELRVALEEDQLVLHYQPQLGLTDHTLSGMEALVRWNHPRLGLLLPARFIALAEDSGLICALGLKVMEMAVAQIAAWRALGLSVPRVAVNVSPMQLRSELVDEIAQILAQHDVPAACLEVELTESALTADGPAVNGLLQALRDMGVSIAIDDFGVGYSSLTLLRRLPISALKIDRSFVSELPANRQDIAIVEAILNMAHCIGLRTVAEGIEHTEQNVTLGVLGCQEGQGYLFCKPRNAEDTTAWLTTTTAPKLARAPV</sequence>
<dbReference type="PROSITE" id="PS50883">
    <property type="entry name" value="EAL"/>
    <property type="match status" value="1"/>
</dbReference>
<keyword evidence="3" id="KW-0597">Phosphoprotein</keyword>
<dbReference type="InterPro" id="IPR000160">
    <property type="entry name" value="GGDEF_dom"/>
</dbReference>
<dbReference type="SMART" id="SM00267">
    <property type="entry name" value="GGDEF"/>
    <property type="match status" value="1"/>
</dbReference>
<dbReference type="SUPFAM" id="SSF55781">
    <property type="entry name" value="GAF domain-like"/>
    <property type="match status" value="1"/>
</dbReference>
<feature type="domain" description="EAL" evidence="5">
    <location>
        <begin position="476"/>
        <end position="729"/>
    </location>
</feature>
<dbReference type="InterPro" id="IPR029787">
    <property type="entry name" value="Nucleotide_cyclase"/>
</dbReference>
<dbReference type="Pfam" id="PF00072">
    <property type="entry name" value="Response_reg"/>
    <property type="match status" value="1"/>
</dbReference>
<dbReference type="eggNOG" id="COG5001">
    <property type="taxonomic scope" value="Bacteria"/>
</dbReference>
<dbReference type="PATRIC" id="fig|1348657.5.peg.3361"/>
<dbReference type="SMART" id="SM00065">
    <property type="entry name" value="GAF"/>
    <property type="match status" value="1"/>
</dbReference>
<accession>S9ZAI6</accession>
<name>S9ZAI6_9RHOO</name>
<organism evidence="7 8">
    <name type="scientific">Thauera terpenica 58Eu</name>
    <dbReference type="NCBI Taxonomy" id="1348657"/>
    <lineage>
        <taxon>Bacteria</taxon>
        <taxon>Pseudomonadati</taxon>
        <taxon>Pseudomonadota</taxon>
        <taxon>Betaproteobacteria</taxon>
        <taxon>Rhodocyclales</taxon>
        <taxon>Zoogloeaceae</taxon>
        <taxon>Thauera</taxon>
    </lineage>
</organism>
<dbReference type="Gene3D" id="3.30.70.270">
    <property type="match status" value="1"/>
</dbReference>
<keyword evidence="1" id="KW-0808">Transferase</keyword>
<dbReference type="PANTHER" id="PTHR44757:SF2">
    <property type="entry name" value="BIOFILM ARCHITECTURE MAINTENANCE PROTEIN MBAA"/>
    <property type="match status" value="1"/>
</dbReference>
<dbReference type="SUPFAM" id="SSF52172">
    <property type="entry name" value="CheY-like"/>
    <property type="match status" value="1"/>
</dbReference>
<dbReference type="InterPro" id="IPR058245">
    <property type="entry name" value="NreC/VraR/RcsB-like_REC"/>
</dbReference>
<dbReference type="Gene3D" id="3.20.20.450">
    <property type="entry name" value="EAL domain"/>
    <property type="match status" value="1"/>
</dbReference>
<feature type="domain" description="Response regulatory" evidence="4">
    <location>
        <begin position="5"/>
        <end position="122"/>
    </location>
</feature>
<dbReference type="SMART" id="SM00052">
    <property type="entry name" value="EAL"/>
    <property type="match status" value="1"/>
</dbReference>
<dbReference type="Pfam" id="PF00990">
    <property type="entry name" value="GGDEF"/>
    <property type="match status" value="1"/>
</dbReference>
<comment type="caution">
    <text evidence="7">The sequence shown here is derived from an EMBL/GenBank/DDBJ whole genome shotgun (WGS) entry which is preliminary data.</text>
</comment>
<dbReference type="PANTHER" id="PTHR44757">
    <property type="entry name" value="DIGUANYLATE CYCLASE DGCP"/>
    <property type="match status" value="1"/>
</dbReference>
<dbReference type="Pfam" id="PF01590">
    <property type="entry name" value="GAF"/>
    <property type="match status" value="1"/>
</dbReference>
<dbReference type="Proteomes" id="UP000015455">
    <property type="component" value="Unassembled WGS sequence"/>
</dbReference>
<dbReference type="PROSITE" id="PS50110">
    <property type="entry name" value="RESPONSE_REGULATORY"/>
    <property type="match status" value="1"/>
</dbReference>
<dbReference type="InterPro" id="IPR011006">
    <property type="entry name" value="CheY-like_superfamily"/>
</dbReference>
<dbReference type="InterPro" id="IPR003018">
    <property type="entry name" value="GAF"/>
</dbReference>
<evidence type="ECO:0000313" key="7">
    <source>
        <dbReference type="EMBL" id="EPZ14295.1"/>
    </source>
</evidence>
<evidence type="ECO:0008006" key="9">
    <source>
        <dbReference type="Google" id="ProtNLM"/>
    </source>
</evidence>
<dbReference type="CDD" id="cd01949">
    <property type="entry name" value="GGDEF"/>
    <property type="match status" value="1"/>
</dbReference>
<feature type="modified residue" description="4-aspartylphosphate" evidence="3">
    <location>
        <position position="56"/>
    </location>
</feature>
<dbReference type="Pfam" id="PF00563">
    <property type="entry name" value="EAL"/>
    <property type="match status" value="1"/>
</dbReference>
<dbReference type="GO" id="GO:0016301">
    <property type="term" value="F:kinase activity"/>
    <property type="evidence" value="ECO:0007669"/>
    <property type="project" value="UniProtKB-KW"/>
</dbReference>
<dbReference type="GO" id="GO:0000160">
    <property type="term" value="P:phosphorelay signal transduction system"/>
    <property type="evidence" value="ECO:0007669"/>
    <property type="project" value="InterPro"/>
</dbReference>
<evidence type="ECO:0000256" key="3">
    <source>
        <dbReference type="PROSITE-ProRule" id="PRU00169"/>
    </source>
</evidence>
<gene>
    <name evidence="7" type="ORF">M622_06870</name>
</gene>
<dbReference type="InterPro" id="IPR052155">
    <property type="entry name" value="Biofilm_reg_signaling"/>
</dbReference>
<evidence type="ECO:0000259" key="4">
    <source>
        <dbReference type="PROSITE" id="PS50110"/>
    </source>
</evidence>
<proteinExistence type="predicted"/>
<dbReference type="STRING" id="1348657.M622_06870"/>
<evidence type="ECO:0000259" key="5">
    <source>
        <dbReference type="PROSITE" id="PS50883"/>
    </source>
</evidence>
<dbReference type="InterPro" id="IPR029016">
    <property type="entry name" value="GAF-like_dom_sf"/>
</dbReference>
<dbReference type="EMBL" id="ATJV01000092">
    <property type="protein sequence ID" value="EPZ14295.1"/>
    <property type="molecule type" value="Genomic_DNA"/>
</dbReference>
<dbReference type="FunFam" id="3.30.70.270:FF:000001">
    <property type="entry name" value="Diguanylate cyclase domain protein"/>
    <property type="match status" value="1"/>
</dbReference>
<dbReference type="SUPFAM" id="SSF141868">
    <property type="entry name" value="EAL domain-like"/>
    <property type="match status" value="1"/>
</dbReference>
<dbReference type="InterPro" id="IPR035919">
    <property type="entry name" value="EAL_sf"/>
</dbReference>
<evidence type="ECO:0000256" key="1">
    <source>
        <dbReference type="ARBA" id="ARBA00022679"/>
    </source>
</evidence>
<dbReference type="InterPro" id="IPR043128">
    <property type="entry name" value="Rev_trsase/Diguanyl_cyclase"/>
</dbReference>
<evidence type="ECO:0000259" key="6">
    <source>
        <dbReference type="PROSITE" id="PS50887"/>
    </source>
</evidence>
<protein>
    <recommendedName>
        <fullName evidence="9">Response regulator receiver protein</fullName>
    </recommendedName>
</protein>
<dbReference type="SMART" id="SM00448">
    <property type="entry name" value="REC"/>
    <property type="match status" value="1"/>
</dbReference>